<dbReference type="GO" id="GO:0043123">
    <property type="term" value="P:positive regulation of canonical NF-kappaB signal transduction"/>
    <property type="evidence" value="ECO:0007669"/>
    <property type="project" value="TreeGrafter"/>
</dbReference>
<evidence type="ECO:0000259" key="8">
    <source>
        <dbReference type="Pfam" id="PF07714"/>
    </source>
</evidence>
<comment type="similarity">
    <text evidence="1">Belongs to the protein kinase superfamily. STE Ser/Thr protein kinase family. MAP kinase kinase kinase subfamily.</text>
</comment>
<dbReference type="Proteomes" id="UP000299102">
    <property type="component" value="Unassembled WGS sequence"/>
</dbReference>
<keyword evidence="6" id="KW-0067">ATP-binding</keyword>
<evidence type="ECO:0000256" key="4">
    <source>
        <dbReference type="ARBA" id="ARBA00022741"/>
    </source>
</evidence>
<name>A0A4C1VNR2_EUMVA</name>
<dbReference type="GO" id="GO:0004709">
    <property type="term" value="F:MAP kinase kinase kinase activity"/>
    <property type="evidence" value="ECO:0007669"/>
    <property type="project" value="TreeGrafter"/>
</dbReference>
<dbReference type="PANTHER" id="PTHR46716">
    <property type="entry name" value="MITOGEN-ACTIVATED PROTEIN KINASE KINASE KINASE 7"/>
    <property type="match status" value="1"/>
</dbReference>
<dbReference type="SUPFAM" id="SSF56112">
    <property type="entry name" value="Protein kinase-like (PK-like)"/>
    <property type="match status" value="1"/>
</dbReference>
<evidence type="ECO:0000256" key="7">
    <source>
        <dbReference type="SAM" id="MobiDB-lite"/>
    </source>
</evidence>
<dbReference type="GO" id="GO:0006955">
    <property type="term" value="P:immune response"/>
    <property type="evidence" value="ECO:0007669"/>
    <property type="project" value="TreeGrafter"/>
</dbReference>
<feature type="domain" description="Serine-threonine/tyrosine-protein kinase catalytic" evidence="8">
    <location>
        <begin position="30"/>
        <end position="68"/>
    </location>
</feature>
<dbReference type="GO" id="GO:0005524">
    <property type="term" value="F:ATP binding"/>
    <property type="evidence" value="ECO:0007669"/>
    <property type="project" value="UniProtKB-KW"/>
</dbReference>
<evidence type="ECO:0000256" key="6">
    <source>
        <dbReference type="ARBA" id="ARBA00022840"/>
    </source>
</evidence>
<keyword evidence="10" id="KW-1185">Reference proteome</keyword>
<feature type="region of interest" description="Disordered" evidence="7">
    <location>
        <begin position="277"/>
        <end position="299"/>
    </location>
</feature>
<proteinExistence type="inferred from homology"/>
<evidence type="ECO:0000256" key="3">
    <source>
        <dbReference type="ARBA" id="ARBA00022679"/>
    </source>
</evidence>
<keyword evidence="5 9" id="KW-0418">Kinase</keyword>
<dbReference type="OrthoDB" id="10261027at2759"/>
<evidence type="ECO:0000256" key="2">
    <source>
        <dbReference type="ARBA" id="ARBA00022527"/>
    </source>
</evidence>
<organism evidence="9 10">
    <name type="scientific">Eumeta variegata</name>
    <name type="common">Bagworm moth</name>
    <name type="synonym">Eumeta japonica</name>
    <dbReference type="NCBI Taxonomy" id="151549"/>
    <lineage>
        <taxon>Eukaryota</taxon>
        <taxon>Metazoa</taxon>
        <taxon>Ecdysozoa</taxon>
        <taxon>Arthropoda</taxon>
        <taxon>Hexapoda</taxon>
        <taxon>Insecta</taxon>
        <taxon>Pterygota</taxon>
        <taxon>Neoptera</taxon>
        <taxon>Endopterygota</taxon>
        <taxon>Lepidoptera</taxon>
        <taxon>Glossata</taxon>
        <taxon>Ditrysia</taxon>
        <taxon>Tineoidea</taxon>
        <taxon>Psychidae</taxon>
        <taxon>Oiketicinae</taxon>
        <taxon>Eumeta</taxon>
    </lineage>
</organism>
<evidence type="ECO:0000256" key="5">
    <source>
        <dbReference type="ARBA" id="ARBA00022777"/>
    </source>
</evidence>
<keyword evidence="2" id="KW-0723">Serine/threonine-protein kinase</keyword>
<accession>A0A4C1VNR2</accession>
<protein>
    <submittedName>
        <fullName evidence="9">Mitogen-activated protein kinase kinase kinase 7</fullName>
    </submittedName>
</protein>
<dbReference type="STRING" id="151549.A0A4C1VNR2"/>
<dbReference type="EMBL" id="BGZK01000375">
    <property type="protein sequence ID" value="GBP40052.1"/>
    <property type="molecule type" value="Genomic_DNA"/>
</dbReference>
<keyword evidence="4" id="KW-0547">Nucleotide-binding</keyword>
<dbReference type="GO" id="GO:0007254">
    <property type="term" value="P:JNK cascade"/>
    <property type="evidence" value="ECO:0007669"/>
    <property type="project" value="TreeGrafter"/>
</dbReference>
<gene>
    <name evidence="9" type="primary">MAP3K7</name>
    <name evidence="9" type="ORF">EVAR_19181_1</name>
</gene>
<feature type="compositionally biased region" description="Low complexity" evidence="7">
    <location>
        <begin position="282"/>
        <end position="294"/>
    </location>
</feature>
<evidence type="ECO:0000256" key="1">
    <source>
        <dbReference type="ARBA" id="ARBA00006529"/>
    </source>
</evidence>
<sequence>MALLSTVFPTNFDKGSSRKVYSYLKGRQYTDQRPPLIEDCPEPIEKLMTRCWHKLPSERPSMHEVVEIMTALCEFFPGADIPILNDDCEKEEYDNRDSYETDTDVTSTNSFPFAFDTSASAPVQMRHTNKTALPPRPRSFVETQKNKLQHLMAVENYPKPPLITRDESDIPSRIGTVNIPQSFRHEILNIDNRTHLDSRSPILINRTSSSPVPSDRLQVVASESNTPRDSLNVGSPIVFSESSSPRRLSPIVNYNIGNMNPRHIDIEQYWNRENDQLSPARSPSIISNTNSTTPDNKEDYNRNYCERTNNMNSPIVPIKSFHNGNVSPYIPVDPRYHTPLHIECDQDTWELRDLQLNQENDDYLEIKNMAGLDKIFTLVELAHLHAAAN</sequence>
<evidence type="ECO:0000313" key="9">
    <source>
        <dbReference type="EMBL" id="GBP40052.1"/>
    </source>
</evidence>
<evidence type="ECO:0000313" key="10">
    <source>
        <dbReference type="Proteomes" id="UP000299102"/>
    </source>
</evidence>
<dbReference type="AlphaFoldDB" id="A0A4C1VNR2"/>
<keyword evidence="3" id="KW-0808">Transferase</keyword>
<comment type="caution">
    <text evidence="9">The sequence shown here is derived from an EMBL/GenBank/DDBJ whole genome shotgun (WGS) entry which is preliminary data.</text>
</comment>
<dbReference type="Pfam" id="PF07714">
    <property type="entry name" value="PK_Tyr_Ser-Thr"/>
    <property type="match status" value="1"/>
</dbReference>
<dbReference type="InterPro" id="IPR011009">
    <property type="entry name" value="Kinase-like_dom_sf"/>
</dbReference>
<dbReference type="InterPro" id="IPR001245">
    <property type="entry name" value="Ser-Thr/Tyr_kinase_cat_dom"/>
</dbReference>
<reference evidence="9 10" key="1">
    <citation type="journal article" date="2019" name="Commun. Biol.">
        <title>The bagworm genome reveals a unique fibroin gene that provides high tensile strength.</title>
        <authorList>
            <person name="Kono N."/>
            <person name="Nakamura H."/>
            <person name="Ohtoshi R."/>
            <person name="Tomita M."/>
            <person name="Numata K."/>
            <person name="Arakawa K."/>
        </authorList>
    </citation>
    <scope>NUCLEOTIDE SEQUENCE [LARGE SCALE GENOMIC DNA]</scope>
</reference>
<dbReference type="Gene3D" id="1.10.510.10">
    <property type="entry name" value="Transferase(Phosphotransferase) domain 1"/>
    <property type="match status" value="1"/>
</dbReference>
<dbReference type="PANTHER" id="PTHR46716:SF1">
    <property type="entry name" value="MITOGEN-ACTIVATED PROTEIN KINASE KINASE KINASE 7"/>
    <property type="match status" value="1"/>
</dbReference>